<evidence type="ECO:0000256" key="1">
    <source>
        <dbReference type="SAM" id="Phobius"/>
    </source>
</evidence>
<dbReference type="Pfam" id="PF07330">
    <property type="entry name" value="DUF1467"/>
    <property type="match status" value="1"/>
</dbReference>
<dbReference type="EMBL" id="QPIX01000002">
    <property type="protein sequence ID" value="RCW27833.1"/>
    <property type="molecule type" value="Genomic_DNA"/>
</dbReference>
<protein>
    <submittedName>
        <fullName evidence="2">Putative secreted protein</fullName>
    </submittedName>
</protein>
<dbReference type="RefSeq" id="WP_114362185.1">
    <property type="nucleotide sequence ID" value="NZ_QPIX01000002.1"/>
</dbReference>
<feature type="transmembrane region" description="Helical" evidence="1">
    <location>
        <begin position="6"/>
        <end position="26"/>
    </location>
</feature>
<comment type="caution">
    <text evidence="2">The sequence shown here is derived from an EMBL/GenBank/DDBJ whole genome shotgun (WGS) entry which is preliminary data.</text>
</comment>
<evidence type="ECO:0000313" key="3">
    <source>
        <dbReference type="Proteomes" id="UP000252582"/>
    </source>
</evidence>
<dbReference type="Proteomes" id="UP000252582">
    <property type="component" value="Unassembled WGS sequence"/>
</dbReference>
<sequence length="89" mass="9832">MPFLSSFAVYFIIWWITLFAVLPIGLKTQDEEKDVVPGSVGSAPARFRGGRVVLLTTVISGVIYAGWFIASTYFGISVDSLPQIMPRFD</sequence>
<reference evidence="2 3" key="1">
    <citation type="submission" date="2018-07" db="EMBL/GenBank/DDBJ databases">
        <title>Genomic Encyclopedia of Type Strains, Phase IV (KMG-IV): sequencing the most valuable type-strain genomes for metagenomic binning, comparative biology and taxonomic classification.</title>
        <authorList>
            <person name="Goeker M."/>
        </authorList>
    </citation>
    <scope>NUCLEOTIDE SEQUENCE [LARGE SCALE GENOMIC DNA]</scope>
    <source>
        <strain evidence="2 3">DSM 25528</strain>
    </source>
</reference>
<accession>A0A6I7HQA3</accession>
<dbReference type="AlphaFoldDB" id="A0A6I7HQA3"/>
<organism evidence="2 3">
    <name type="scientific">Ciceribacter lividus</name>
    <dbReference type="NCBI Taxonomy" id="1197950"/>
    <lineage>
        <taxon>Bacteria</taxon>
        <taxon>Pseudomonadati</taxon>
        <taxon>Pseudomonadota</taxon>
        <taxon>Alphaproteobacteria</taxon>
        <taxon>Hyphomicrobiales</taxon>
        <taxon>Rhizobiaceae</taxon>
        <taxon>Ciceribacter</taxon>
    </lineage>
</organism>
<proteinExistence type="predicted"/>
<keyword evidence="1" id="KW-1133">Transmembrane helix</keyword>
<name>A0A6I7HQA3_9HYPH</name>
<keyword evidence="1" id="KW-0472">Membrane</keyword>
<evidence type="ECO:0000313" key="2">
    <source>
        <dbReference type="EMBL" id="RCW27833.1"/>
    </source>
</evidence>
<feature type="transmembrane region" description="Helical" evidence="1">
    <location>
        <begin position="52"/>
        <end position="76"/>
    </location>
</feature>
<keyword evidence="1" id="KW-0812">Transmembrane</keyword>
<gene>
    <name evidence="2" type="ORF">DFR48_102322</name>
</gene>
<keyword evidence="3" id="KW-1185">Reference proteome</keyword>
<dbReference type="InterPro" id="IPR009935">
    <property type="entry name" value="DUF1467"/>
</dbReference>